<reference evidence="2" key="1">
    <citation type="journal article" date="2015" name="Nature">
        <title>Complex archaea that bridge the gap between prokaryotes and eukaryotes.</title>
        <authorList>
            <person name="Spang A."/>
            <person name="Saw J.H."/>
            <person name="Jorgensen S.L."/>
            <person name="Zaremba-Niedzwiedzka K."/>
            <person name="Martijn J."/>
            <person name="Lind A.E."/>
            <person name="van Eijk R."/>
            <person name="Schleper C."/>
            <person name="Guy L."/>
            <person name="Ettema T.J."/>
        </authorList>
    </citation>
    <scope>NUCLEOTIDE SEQUENCE</scope>
</reference>
<accession>A0A0F9FK86</accession>
<dbReference type="SUPFAM" id="SSF159006">
    <property type="entry name" value="YopX-like"/>
    <property type="match status" value="1"/>
</dbReference>
<dbReference type="Pfam" id="PF09643">
    <property type="entry name" value="YopX"/>
    <property type="match status" value="1"/>
</dbReference>
<dbReference type="AlphaFoldDB" id="A0A0F9FK86"/>
<dbReference type="Gene3D" id="2.30.30.290">
    <property type="entry name" value="YopX-like domains"/>
    <property type="match status" value="1"/>
</dbReference>
<protein>
    <recommendedName>
        <fullName evidence="1">YopX protein domain-containing protein</fullName>
    </recommendedName>
</protein>
<name>A0A0F9FK86_9ZZZZ</name>
<feature type="domain" description="YopX protein" evidence="1">
    <location>
        <begin position="6"/>
        <end position="149"/>
    </location>
</feature>
<proteinExistence type="predicted"/>
<dbReference type="EMBL" id="LAZR01021014">
    <property type="protein sequence ID" value="KKL86789.1"/>
    <property type="molecule type" value="Genomic_DNA"/>
</dbReference>
<sequence length="192" mass="22232">MFNLKLRAWYKPEQIMCRVAIIDFKLSSDYSIYYSLANDSGTFHGVPRIDIDLMLSFGAKDKNQQIIFNKDIIKHDFPDYENCSVVPCDEYPIVTHYGIVNLRANHYDNGFYITNLIHDDYPNAPFYDEMGQNFVWNELEKIGNVYETVLLKCSHCDNIDFINCPDIVGPCSVCGEQNLINIDLLKYKEVTS</sequence>
<dbReference type="InterPro" id="IPR023385">
    <property type="entry name" value="YopX-like_C"/>
</dbReference>
<comment type="caution">
    <text evidence="2">The sequence shown here is derived from an EMBL/GenBank/DDBJ whole genome shotgun (WGS) entry which is preliminary data.</text>
</comment>
<evidence type="ECO:0000259" key="1">
    <source>
        <dbReference type="Pfam" id="PF09643"/>
    </source>
</evidence>
<dbReference type="InterPro" id="IPR019096">
    <property type="entry name" value="YopX_protein"/>
</dbReference>
<organism evidence="2">
    <name type="scientific">marine sediment metagenome</name>
    <dbReference type="NCBI Taxonomy" id="412755"/>
    <lineage>
        <taxon>unclassified sequences</taxon>
        <taxon>metagenomes</taxon>
        <taxon>ecological metagenomes</taxon>
    </lineage>
</organism>
<evidence type="ECO:0000313" key="2">
    <source>
        <dbReference type="EMBL" id="KKL86789.1"/>
    </source>
</evidence>
<gene>
    <name evidence="2" type="ORF">LCGC14_1941190</name>
</gene>